<evidence type="ECO:0000256" key="1">
    <source>
        <dbReference type="SAM" id="Phobius"/>
    </source>
</evidence>
<evidence type="ECO:0000313" key="2">
    <source>
        <dbReference type="EMBL" id="OBA82416.1"/>
    </source>
</evidence>
<dbReference type="RefSeq" id="WP_064860125.1">
    <property type="nucleotide sequence ID" value="NZ_LZSF01000224.1"/>
</dbReference>
<organism evidence="2 3">
    <name type="scientific">Mycolicibacterium mucogenicum</name>
    <name type="common">Mycobacterium mucogenicum</name>
    <dbReference type="NCBI Taxonomy" id="56689"/>
    <lineage>
        <taxon>Bacteria</taxon>
        <taxon>Bacillati</taxon>
        <taxon>Actinomycetota</taxon>
        <taxon>Actinomycetes</taxon>
        <taxon>Mycobacteriales</taxon>
        <taxon>Mycobacteriaceae</taxon>
        <taxon>Mycolicibacterium</taxon>
    </lineage>
</organism>
<protein>
    <submittedName>
        <fullName evidence="2">Uncharacterized protein</fullName>
    </submittedName>
</protein>
<dbReference type="AlphaFoldDB" id="A0A1A0MBK6"/>
<keyword evidence="1" id="KW-0812">Transmembrane</keyword>
<accession>A0A1A0MBK6</accession>
<dbReference type="EMBL" id="LZSF01000224">
    <property type="protein sequence ID" value="OBA82416.1"/>
    <property type="molecule type" value="Genomic_DNA"/>
</dbReference>
<gene>
    <name evidence="2" type="ORF">A5642_27360</name>
</gene>
<proteinExistence type="predicted"/>
<sequence length="192" mass="19532">MSRPKRLWLNPLVAILAIIGGVLGGVAGTQLLNSATYRATAQVALVPGPDLTTADSSAYWEVLTQGQVPRTAATVLSDPRWQAGAAAAAGVDPSKLTLSAGAVPETTIVSITADAPSEHAAQTAVADLLEKATPEVKAVSAPFQLRVISPPSAVEMATSPIQLILIGAIVGLIVGAVVGIGVTWLRSRRGTA</sequence>
<feature type="transmembrane region" description="Helical" evidence="1">
    <location>
        <begin position="163"/>
        <end position="185"/>
    </location>
</feature>
<dbReference type="OrthoDB" id="3578676at2"/>
<reference evidence="2 3" key="1">
    <citation type="submission" date="2016-06" db="EMBL/GenBank/DDBJ databases">
        <authorList>
            <person name="Kjaerup R.B."/>
            <person name="Dalgaard T.S."/>
            <person name="Juul-Madsen H.R."/>
        </authorList>
    </citation>
    <scope>NUCLEOTIDE SEQUENCE [LARGE SCALE GENOMIC DNA]</scope>
    <source>
        <strain evidence="2 3">1199456.5</strain>
    </source>
</reference>
<name>A0A1A0MBK6_MYCMU</name>
<comment type="caution">
    <text evidence="2">The sequence shown here is derived from an EMBL/GenBank/DDBJ whole genome shotgun (WGS) entry which is preliminary data.</text>
</comment>
<keyword evidence="1" id="KW-1133">Transmembrane helix</keyword>
<keyword evidence="1" id="KW-0472">Membrane</keyword>
<evidence type="ECO:0000313" key="3">
    <source>
        <dbReference type="Proteomes" id="UP000093962"/>
    </source>
</evidence>
<dbReference type="Proteomes" id="UP000093962">
    <property type="component" value="Unassembled WGS sequence"/>
</dbReference>